<name>A0A7N0TMV1_KALFE</name>
<dbReference type="InterPro" id="IPR046848">
    <property type="entry name" value="E_motif"/>
</dbReference>
<dbReference type="FunFam" id="1.25.40.10:FF:000682">
    <property type="entry name" value="Pentatricopeptide repeat-containing protein At3g16610"/>
    <property type="match status" value="1"/>
</dbReference>
<dbReference type="Gramene" id="Kaladp0040s0336.1.v1.1">
    <property type="protein sequence ID" value="Kaladp0040s0336.1.v1.1.CDS.1"/>
    <property type="gene ID" value="Kaladp0040s0336.v1.1"/>
</dbReference>
<sequence length="737" mass="80588">MNRIASSTSPLTKSSNAIINRLSSEGAHHAVLQRFSSMLTYSIPPDAYTFPSLLKACAFLGLPSLGSLFHDRAVVSGCSSDAYVASSLINFYARFGNVSCARKVFDNMPDRNVVPWTAIIGCYSKWGDVDSAFLMFNRMRVERVEPSSVTLLGVLYGVSDVLRVRCLHGCAVLLGLEPDVSLANCLINVYSKCGSIDDATELFNYTGERDIVSWNSIISGYAQTGNISGSLQLLKRMRSEGFEPDQQTLGSLVSVAALLGKLNLGQSVHSLVMKGGCQVDSYLDTAVVSMYLKCKNVDDAFLVFQDISEKDVVSWTAMISGLVQIDFTDKALSVFMSMLETDVKPSTETMASALAACAKSGSLLQGRSIHGYILRARIPLDIPAENSLITLYAKCGFLVQSCAVFETMARRDLVSWNAIIDGFAQIGELYHALLLFDEMRTSAHRPDSVTVVSLLQGCSFLGALQQGKWIHSFVVRNCLGPCLLIDTALVDMYCKCGDLHIAKKCFDQSLQHDVILWSSLIGGYGSHGEGSIALEMYSSFLQSGIEPNHVMFLAVLSACVHNGFVEDGLAIFHSMTEEYGIQAKLEHRACIVDLLSRAGRVSEAYEFYKRMFVDDNADVLGIILDACRGCGYDKLGDEITSQLLTLNPTGTGSYMQLAHSYASAERWDGVGEAWTQMRTLGLKKVPGWSYVELQGIIETFFTCHASHPQFDEMAQTLGSLYCVMRKLASSDGVVLLQ</sequence>
<reference evidence="3" key="1">
    <citation type="submission" date="2021-01" db="UniProtKB">
        <authorList>
            <consortium name="EnsemblPlants"/>
        </authorList>
    </citation>
    <scope>IDENTIFICATION</scope>
</reference>
<evidence type="ECO:0008006" key="5">
    <source>
        <dbReference type="Google" id="ProtNLM"/>
    </source>
</evidence>
<dbReference type="Pfam" id="PF13812">
    <property type="entry name" value="PPR_3"/>
    <property type="match status" value="1"/>
</dbReference>
<dbReference type="GO" id="GO:0009451">
    <property type="term" value="P:RNA modification"/>
    <property type="evidence" value="ECO:0007669"/>
    <property type="project" value="InterPro"/>
</dbReference>
<feature type="repeat" description="PPR" evidence="2">
    <location>
        <begin position="112"/>
        <end position="146"/>
    </location>
</feature>
<dbReference type="FunFam" id="1.25.40.10:FF:000381">
    <property type="entry name" value="Pentatricopeptide repeat-containing protein"/>
    <property type="match status" value="1"/>
</dbReference>
<dbReference type="InterPro" id="IPR002885">
    <property type="entry name" value="PPR_rpt"/>
</dbReference>
<dbReference type="InterPro" id="IPR011990">
    <property type="entry name" value="TPR-like_helical_dom_sf"/>
</dbReference>
<dbReference type="PANTHER" id="PTHR47926:SF451">
    <property type="entry name" value="TETRATRICOPEPTIDE-LIKE HELICAL DOMAIN SUPERFAMILY"/>
    <property type="match status" value="1"/>
</dbReference>
<keyword evidence="4" id="KW-1185">Reference proteome</keyword>
<dbReference type="EnsemblPlants" id="Kaladp0040s0336.1.v1.1">
    <property type="protein sequence ID" value="Kaladp0040s0336.1.v1.1.CDS.1"/>
    <property type="gene ID" value="Kaladp0040s0336.v1.1"/>
</dbReference>
<dbReference type="FunFam" id="1.25.40.10:FF:000436">
    <property type="entry name" value="Pentatricopeptide repeat-containing protein At5g39350 family"/>
    <property type="match status" value="1"/>
</dbReference>
<dbReference type="Proteomes" id="UP000594263">
    <property type="component" value="Unplaced"/>
</dbReference>
<dbReference type="PANTHER" id="PTHR47926">
    <property type="entry name" value="PENTATRICOPEPTIDE REPEAT-CONTAINING PROTEIN"/>
    <property type="match status" value="1"/>
</dbReference>
<dbReference type="OMA" id="WSFIELH"/>
<evidence type="ECO:0000256" key="1">
    <source>
        <dbReference type="ARBA" id="ARBA00022737"/>
    </source>
</evidence>
<dbReference type="InterPro" id="IPR046960">
    <property type="entry name" value="PPR_At4g14850-like_plant"/>
</dbReference>
<dbReference type="Gene3D" id="1.25.40.10">
    <property type="entry name" value="Tetratricopeptide repeat domain"/>
    <property type="match status" value="5"/>
</dbReference>
<dbReference type="Pfam" id="PF01535">
    <property type="entry name" value="PPR"/>
    <property type="match status" value="6"/>
</dbReference>
<protein>
    <recommendedName>
        <fullName evidence="5">Pentatricopeptide repeat-containing protein</fullName>
    </recommendedName>
</protein>
<evidence type="ECO:0000256" key="2">
    <source>
        <dbReference type="PROSITE-ProRule" id="PRU00708"/>
    </source>
</evidence>
<organism evidence="3 4">
    <name type="scientific">Kalanchoe fedtschenkoi</name>
    <name type="common">Lavender scallops</name>
    <name type="synonym">South American air plant</name>
    <dbReference type="NCBI Taxonomy" id="63787"/>
    <lineage>
        <taxon>Eukaryota</taxon>
        <taxon>Viridiplantae</taxon>
        <taxon>Streptophyta</taxon>
        <taxon>Embryophyta</taxon>
        <taxon>Tracheophyta</taxon>
        <taxon>Spermatophyta</taxon>
        <taxon>Magnoliopsida</taxon>
        <taxon>eudicotyledons</taxon>
        <taxon>Gunneridae</taxon>
        <taxon>Pentapetalae</taxon>
        <taxon>Saxifragales</taxon>
        <taxon>Crassulaceae</taxon>
        <taxon>Kalanchoe</taxon>
    </lineage>
</organism>
<dbReference type="FunFam" id="1.25.40.10:FF:000090">
    <property type="entry name" value="Pentatricopeptide repeat-containing protein, chloroplastic"/>
    <property type="match status" value="1"/>
</dbReference>
<dbReference type="AlphaFoldDB" id="A0A7N0TMV1"/>
<accession>A0A7N0TMV1</accession>
<dbReference type="NCBIfam" id="TIGR00756">
    <property type="entry name" value="PPR"/>
    <property type="match status" value="7"/>
</dbReference>
<dbReference type="PROSITE" id="PS51375">
    <property type="entry name" value="PPR"/>
    <property type="match status" value="5"/>
</dbReference>
<evidence type="ECO:0000313" key="4">
    <source>
        <dbReference type="Proteomes" id="UP000594263"/>
    </source>
</evidence>
<evidence type="ECO:0000313" key="3">
    <source>
        <dbReference type="EnsemblPlants" id="Kaladp0040s0336.1.v1.1.CDS.1"/>
    </source>
</evidence>
<feature type="repeat" description="PPR" evidence="2">
    <location>
        <begin position="513"/>
        <end position="547"/>
    </location>
</feature>
<proteinExistence type="predicted"/>
<feature type="repeat" description="PPR" evidence="2">
    <location>
        <begin position="412"/>
        <end position="446"/>
    </location>
</feature>
<dbReference type="Pfam" id="PF20431">
    <property type="entry name" value="E_motif"/>
    <property type="match status" value="1"/>
</dbReference>
<dbReference type="FunFam" id="1.25.40.10:FF:000351">
    <property type="entry name" value="Pentatricopeptide repeat-containing protein"/>
    <property type="match status" value="1"/>
</dbReference>
<feature type="repeat" description="PPR" evidence="2">
    <location>
        <begin position="311"/>
        <end position="345"/>
    </location>
</feature>
<dbReference type="GO" id="GO:0003723">
    <property type="term" value="F:RNA binding"/>
    <property type="evidence" value="ECO:0007669"/>
    <property type="project" value="InterPro"/>
</dbReference>
<keyword evidence="1" id="KW-0677">Repeat</keyword>
<dbReference type="Pfam" id="PF13041">
    <property type="entry name" value="PPR_2"/>
    <property type="match status" value="2"/>
</dbReference>
<feature type="repeat" description="PPR" evidence="2">
    <location>
        <begin position="210"/>
        <end position="244"/>
    </location>
</feature>